<evidence type="ECO:0000313" key="2">
    <source>
        <dbReference type="EMBL" id="WRL48260.1"/>
    </source>
</evidence>
<dbReference type="Proteomes" id="UP001626593">
    <property type="component" value="Chromosome"/>
</dbReference>
<keyword evidence="1" id="KW-1133">Transmembrane helix</keyword>
<keyword evidence="1" id="KW-0812">Transmembrane</keyword>
<name>A0ABZ1AR48_AROEV</name>
<organism evidence="3 4">
    <name type="scientific">Aromatoleum evansii</name>
    <name type="common">Azoarcus evansii</name>
    <dbReference type="NCBI Taxonomy" id="59406"/>
    <lineage>
        <taxon>Bacteria</taxon>
        <taxon>Pseudomonadati</taxon>
        <taxon>Pseudomonadota</taxon>
        <taxon>Betaproteobacteria</taxon>
        <taxon>Rhodocyclales</taxon>
        <taxon>Rhodocyclaceae</taxon>
        <taxon>Aromatoleum</taxon>
    </lineage>
</organism>
<dbReference type="RefSeq" id="WP_407280577.1">
    <property type="nucleotide sequence ID" value="NZ_CP141259.1"/>
</dbReference>
<dbReference type="PROSITE" id="PS51257">
    <property type="entry name" value="PROKAR_LIPOPROTEIN"/>
    <property type="match status" value="1"/>
</dbReference>
<keyword evidence="1" id="KW-0472">Membrane</keyword>
<evidence type="ECO:0000313" key="3">
    <source>
        <dbReference type="EMBL" id="WRL48330.1"/>
    </source>
</evidence>
<dbReference type="EMBL" id="CP141259">
    <property type="protein sequence ID" value="WRL48330.1"/>
    <property type="molecule type" value="Genomic_DNA"/>
</dbReference>
<dbReference type="EMBL" id="CP141259">
    <property type="protein sequence ID" value="WRL48260.1"/>
    <property type="molecule type" value="Genomic_DNA"/>
</dbReference>
<accession>A0ABZ1AR48</accession>
<evidence type="ECO:0000313" key="4">
    <source>
        <dbReference type="Proteomes" id="UP001626593"/>
    </source>
</evidence>
<gene>
    <name evidence="2" type="ORF">U5817_09505</name>
    <name evidence="3" type="ORF">U5817_09855</name>
</gene>
<protein>
    <submittedName>
        <fullName evidence="3">Uncharacterized protein</fullName>
    </submittedName>
</protein>
<reference evidence="3 4" key="1">
    <citation type="submission" date="2023-12" db="EMBL/GenBank/DDBJ databases">
        <title>A. evansii MAY27, complete genome.</title>
        <authorList>
            <person name="Wang Y."/>
        </authorList>
    </citation>
    <scope>NUCLEOTIDE SEQUENCE [LARGE SCALE GENOMIC DNA]</scope>
    <source>
        <strain evidence="3 4">MAY27</strain>
    </source>
</reference>
<keyword evidence="4" id="KW-1185">Reference proteome</keyword>
<proteinExistence type="predicted"/>
<feature type="transmembrane region" description="Helical" evidence="1">
    <location>
        <begin position="20"/>
        <end position="42"/>
    </location>
</feature>
<sequence length="62" mass="6733">MSNLPRHHIESRRRDRGLMVVFGVIAALLVACVVGSAFVAAAEKVTAAITGSLTRTIRTERR</sequence>
<evidence type="ECO:0000256" key="1">
    <source>
        <dbReference type="SAM" id="Phobius"/>
    </source>
</evidence>